<evidence type="ECO:0000259" key="5">
    <source>
        <dbReference type="PROSITE" id="PS50931"/>
    </source>
</evidence>
<dbReference type="PANTHER" id="PTHR30346:SF0">
    <property type="entry name" value="HCA OPERON TRANSCRIPTIONAL ACTIVATOR HCAR"/>
    <property type="match status" value="1"/>
</dbReference>
<dbReference type="GO" id="GO:0003677">
    <property type="term" value="F:DNA binding"/>
    <property type="evidence" value="ECO:0007669"/>
    <property type="project" value="UniProtKB-KW"/>
</dbReference>
<name>A0AAF0A2A2_STRDY</name>
<dbReference type="Pfam" id="PF00126">
    <property type="entry name" value="HTH_1"/>
    <property type="match status" value="1"/>
</dbReference>
<dbReference type="InterPro" id="IPR036388">
    <property type="entry name" value="WH-like_DNA-bd_sf"/>
</dbReference>
<organism evidence="6 7">
    <name type="scientific">Streptococcus dysgalactiae</name>
    <dbReference type="NCBI Taxonomy" id="1334"/>
    <lineage>
        <taxon>Bacteria</taxon>
        <taxon>Bacillati</taxon>
        <taxon>Bacillota</taxon>
        <taxon>Bacilli</taxon>
        <taxon>Lactobacillales</taxon>
        <taxon>Streptococcaceae</taxon>
        <taxon>Streptococcus</taxon>
    </lineage>
</organism>
<gene>
    <name evidence="6" type="ORF">MP619_05205</name>
</gene>
<dbReference type="GO" id="GO:0032993">
    <property type="term" value="C:protein-DNA complex"/>
    <property type="evidence" value="ECO:0007669"/>
    <property type="project" value="TreeGrafter"/>
</dbReference>
<dbReference type="Pfam" id="PF03466">
    <property type="entry name" value="LysR_substrate"/>
    <property type="match status" value="1"/>
</dbReference>
<comment type="similarity">
    <text evidence="1">Belongs to the LysR transcriptional regulatory family.</text>
</comment>
<dbReference type="InterPro" id="IPR036390">
    <property type="entry name" value="WH_DNA-bd_sf"/>
</dbReference>
<reference evidence="6" key="1">
    <citation type="submission" date="2022-03" db="EMBL/GenBank/DDBJ databases">
        <title>Characterization and genomic analysis of a Streptococcus dysgalactiae associated with cultured channel catfish mortalities in China.</title>
        <authorList>
            <person name="Wang J."/>
            <person name="Geng Y."/>
        </authorList>
    </citation>
    <scope>NUCLEOTIDE SEQUENCE</scope>
    <source>
        <strain evidence="6">WJ001</strain>
    </source>
</reference>
<evidence type="ECO:0000313" key="6">
    <source>
        <dbReference type="EMBL" id="WAI93998.1"/>
    </source>
</evidence>
<dbReference type="SUPFAM" id="SSF46785">
    <property type="entry name" value="Winged helix' DNA-binding domain"/>
    <property type="match status" value="1"/>
</dbReference>
<dbReference type="PRINTS" id="PR00039">
    <property type="entry name" value="HTHLYSR"/>
</dbReference>
<dbReference type="InterPro" id="IPR005119">
    <property type="entry name" value="LysR_subst-bd"/>
</dbReference>
<dbReference type="Proteomes" id="UP001164948">
    <property type="component" value="Chromosome"/>
</dbReference>
<dbReference type="EMBL" id="CP095081">
    <property type="protein sequence ID" value="WAI93998.1"/>
    <property type="molecule type" value="Genomic_DNA"/>
</dbReference>
<protein>
    <submittedName>
        <fullName evidence="6">LysR family transcriptional regulator</fullName>
    </submittedName>
</protein>
<evidence type="ECO:0000256" key="1">
    <source>
        <dbReference type="ARBA" id="ARBA00009437"/>
    </source>
</evidence>
<dbReference type="RefSeq" id="WP_268227880.1">
    <property type="nucleotide sequence ID" value="NZ_CP095081.1"/>
</dbReference>
<evidence type="ECO:0000256" key="3">
    <source>
        <dbReference type="ARBA" id="ARBA00023125"/>
    </source>
</evidence>
<dbReference type="FunFam" id="1.10.10.10:FF:000001">
    <property type="entry name" value="LysR family transcriptional regulator"/>
    <property type="match status" value="1"/>
</dbReference>
<proteinExistence type="inferred from homology"/>
<feature type="domain" description="HTH lysR-type" evidence="5">
    <location>
        <begin position="1"/>
        <end position="58"/>
    </location>
</feature>
<sequence length="305" mass="35029">MRIQQLHYIIKIVECGSMNEAAKQLFITQPSLSNAVKDLETEMGITIFIRNPKGITLTKDGVEFLSYARQIIEQTSLLEDRYKNQNTSRELFSVSSQHYAFVVNAFVSLLKRTDMTQYELFLRETRTWEIIDDVKNFRSEIGVLFINDYNRDVLTKLFDDNHLTVTSLFKAHPHIFVSKSNPLAKKSLLSLDDLSDFPYLSYDQGIHNSFYFSEEMMAQMPHRKSIVVSDRATLFNLMIGLDGYTVASGILNSNLNGDQIVAIPLDVPDAIDIVFIKHEKAKLSKMGERFIKYLIEEVSFSQPPF</sequence>
<dbReference type="Gene3D" id="1.10.10.10">
    <property type="entry name" value="Winged helix-like DNA-binding domain superfamily/Winged helix DNA-binding domain"/>
    <property type="match status" value="1"/>
</dbReference>
<dbReference type="PANTHER" id="PTHR30346">
    <property type="entry name" value="TRANSCRIPTIONAL DUAL REGULATOR HCAR-RELATED"/>
    <property type="match status" value="1"/>
</dbReference>
<dbReference type="GO" id="GO:0003700">
    <property type="term" value="F:DNA-binding transcription factor activity"/>
    <property type="evidence" value="ECO:0007669"/>
    <property type="project" value="InterPro"/>
</dbReference>
<dbReference type="PROSITE" id="PS50931">
    <property type="entry name" value="HTH_LYSR"/>
    <property type="match status" value="1"/>
</dbReference>
<evidence type="ECO:0000256" key="2">
    <source>
        <dbReference type="ARBA" id="ARBA00023015"/>
    </source>
</evidence>
<dbReference type="InterPro" id="IPR000847">
    <property type="entry name" value="LysR_HTH_N"/>
</dbReference>
<evidence type="ECO:0000313" key="7">
    <source>
        <dbReference type="Proteomes" id="UP001164948"/>
    </source>
</evidence>
<keyword evidence="2" id="KW-0805">Transcription regulation</keyword>
<keyword evidence="3" id="KW-0238">DNA-binding</keyword>
<dbReference type="SUPFAM" id="SSF53850">
    <property type="entry name" value="Periplasmic binding protein-like II"/>
    <property type="match status" value="1"/>
</dbReference>
<dbReference type="Gene3D" id="3.40.190.290">
    <property type="match status" value="1"/>
</dbReference>
<dbReference type="AlphaFoldDB" id="A0AAF0A2A2"/>
<accession>A0AAF0A2A2</accession>
<evidence type="ECO:0000256" key="4">
    <source>
        <dbReference type="ARBA" id="ARBA00023163"/>
    </source>
</evidence>
<keyword evidence="4" id="KW-0804">Transcription</keyword>